<organism evidence="3 4">
    <name type="scientific">Nonomuraea dietziae</name>
    <dbReference type="NCBI Taxonomy" id="65515"/>
    <lineage>
        <taxon>Bacteria</taxon>
        <taxon>Bacillati</taxon>
        <taxon>Actinomycetota</taxon>
        <taxon>Actinomycetes</taxon>
        <taxon>Streptosporangiales</taxon>
        <taxon>Streptosporangiaceae</taxon>
        <taxon>Nonomuraea</taxon>
    </lineage>
</organism>
<dbReference type="GO" id="GO:0006508">
    <property type="term" value="P:proteolysis"/>
    <property type="evidence" value="ECO:0007669"/>
    <property type="project" value="UniProtKB-KW"/>
</dbReference>
<dbReference type="RefSeq" id="WP_183658690.1">
    <property type="nucleotide sequence ID" value="NZ_BAAAXX010000053.1"/>
</dbReference>
<dbReference type="EMBL" id="JACIBV010000001">
    <property type="protein sequence ID" value="MBB3731998.1"/>
    <property type="molecule type" value="Genomic_DNA"/>
</dbReference>
<dbReference type="InterPro" id="IPR042150">
    <property type="entry name" value="MmRce1-like"/>
</dbReference>
<proteinExistence type="predicted"/>
<keyword evidence="3" id="KW-0378">Hydrolase</keyword>
<feature type="domain" description="CAAX prenyl protease 2/Lysostaphin resistance protein A-like" evidence="2">
    <location>
        <begin position="140"/>
        <end position="240"/>
    </location>
</feature>
<feature type="transmembrane region" description="Helical" evidence="1">
    <location>
        <begin position="229"/>
        <end position="247"/>
    </location>
</feature>
<feature type="transmembrane region" description="Helical" evidence="1">
    <location>
        <begin position="130"/>
        <end position="150"/>
    </location>
</feature>
<keyword evidence="3" id="KW-0645">Protease</keyword>
<keyword evidence="4" id="KW-1185">Reference proteome</keyword>
<dbReference type="GeneID" id="95394054"/>
<comment type="caution">
    <text evidence="3">The sequence shown here is derived from an EMBL/GenBank/DDBJ whole genome shotgun (WGS) entry which is preliminary data.</text>
</comment>
<evidence type="ECO:0000256" key="1">
    <source>
        <dbReference type="SAM" id="Phobius"/>
    </source>
</evidence>
<protein>
    <submittedName>
        <fullName evidence="3">Membrane protease YdiL (CAAX protease family)</fullName>
    </submittedName>
</protein>
<gene>
    <name evidence="3" type="ORF">FHR33_007858</name>
</gene>
<accession>A0A7W5VH87</accession>
<feature type="transmembrane region" description="Helical" evidence="1">
    <location>
        <begin position="171"/>
        <end position="188"/>
    </location>
</feature>
<dbReference type="Proteomes" id="UP000579945">
    <property type="component" value="Unassembled WGS sequence"/>
</dbReference>
<feature type="transmembrane region" description="Helical" evidence="1">
    <location>
        <begin position="200"/>
        <end position="222"/>
    </location>
</feature>
<dbReference type="PANTHER" id="PTHR35797:SF1">
    <property type="entry name" value="PROTEASE"/>
    <property type="match status" value="1"/>
</dbReference>
<dbReference type="PANTHER" id="PTHR35797">
    <property type="entry name" value="PROTEASE-RELATED"/>
    <property type="match status" value="1"/>
</dbReference>
<dbReference type="GO" id="GO:0004175">
    <property type="term" value="F:endopeptidase activity"/>
    <property type="evidence" value="ECO:0007669"/>
    <property type="project" value="UniProtKB-ARBA"/>
</dbReference>
<keyword evidence="1" id="KW-0812">Transmembrane</keyword>
<evidence type="ECO:0000313" key="4">
    <source>
        <dbReference type="Proteomes" id="UP000579945"/>
    </source>
</evidence>
<sequence length="292" mass="30858">MILLFLLVAYGLAWLSALPLWLGGGLADPSFGPLVGLMMFTPALGVLAVWAVRRTPFRVWARETGLTLGERRGRTIGLFFATWAAVPLVVYGTLAMTAALGLVSLDLGRLSLFTATMRATGVPLPGDPHAALLVQLAVSTLLLPVLNLVPMLGEEWGWRGWLLPKLVASRGVFAGLVLSGVIWGLWHAPATALGYNYPSLGPWAALLFVGFCVLAGMLFGWMRLRTGSVWPAVIGHAALNPAASLALMLGDAAAPPNTVVAGVTGLAGWAVLAVLAALLFRRWPVRQEQPAG</sequence>
<reference evidence="3 4" key="1">
    <citation type="submission" date="2020-08" db="EMBL/GenBank/DDBJ databases">
        <title>Sequencing the genomes of 1000 actinobacteria strains.</title>
        <authorList>
            <person name="Klenk H.-P."/>
        </authorList>
    </citation>
    <scope>NUCLEOTIDE SEQUENCE [LARGE SCALE GENOMIC DNA]</scope>
    <source>
        <strain evidence="3 4">DSM 44320</strain>
    </source>
</reference>
<feature type="transmembrane region" description="Helical" evidence="1">
    <location>
        <begin position="259"/>
        <end position="280"/>
    </location>
</feature>
<dbReference type="InterPro" id="IPR003675">
    <property type="entry name" value="Rce1/LyrA-like_dom"/>
</dbReference>
<dbReference type="Pfam" id="PF02517">
    <property type="entry name" value="Rce1-like"/>
    <property type="match status" value="1"/>
</dbReference>
<feature type="transmembrane region" description="Helical" evidence="1">
    <location>
        <begin position="33"/>
        <end position="52"/>
    </location>
</feature>
<dbReference type="GO" id="GO:0080120">
    <property type="term" value="P:CAAX-box protein maturation"/>
    <property type="evidence" value="ECO:0007669"/>
    <property type="project" value="UniProtKB-ARBA"/>
</dbReference>
<name>A0A7W5VH87_9ACTN</name>
<keyword evidence="1" id="KW-1133">Transmembrane helix</keyword>
<feature type="transmembrane region" description="Helical" evidence="1">
    <location>
        <begin position="78"/>
        <end position="103"/>
    </location>
</feature>
<dbReference type="AlphaFoldDB" id="A0A7W5VH87"/>
<keyword evidence="1" id="KW-0472">Membrane</keyword>
<evidence type="ECO:0000313" key="3">
    <source>
        <dbReference type="EMBL" id="MBB3731998.1"/>
    </source>
</evidence>
<evidence type="ECO:0000259" key="2">
    <source>
        <dbReference type="Pfam" id="PF02517"/>
    </source>
</evidence>